<evidence type="ECO:0000256" key="6">
    <source>
        <dbReference type="ARBA" id="ARBA00022692"/>
    </source>
</evidence>
<dbReference type="InterPro" id="IPR000515">
    <property type="entry name" value="MetI-like"/>
</dbReference>
<dbReference type="InterPro" id="IPR051124">
    <property type="entry name" value="Phosphate_Transport_Permease"/>
</dbReference>
<proteinExistence type="inferred from homology"/>
<evidence type="ECO:0000256" key="3">
    <source>
        <dbReference type="ARBA" id="ARBA00022448"/>
    </source>
</evidence>
<feature type="transmembrane region" description="Helical" evidence="9">
    <location>
        <begin position="114"/>
        <end position="138"/>
    </location>
</feature>
<feature type="transmembrane region" description="Helical" evidence="9">
    <location>
        <begin position="14"/>
        <end position="38"/>
    </location>
</feature>
<comment type="subcellular location">
    <subcellularLocation>
        <location evidence="1 9">Cell membrane</location>
        <topology evidence="1 9">Multi-pass membrane protein</topology>
    </subcellularLocation>
</comment>
<dbReference type="GO" id="GO:0005315">
    <property type="term" value="F:phosphate transmembrane transporter activity"/>
    <property type="evidence" value="ECO:0007669"/>
    <property type="project" value="InterPro"/>
</dbReference>
<dbReference type="Proteomes" id="UP000002217">
    <property type="component" value="Chromosome"/>
</dbReference>
<dbReference type="SUPFAM" id="SSF161098">
    <property type="entry name" value="MetI-like"/>
    <property type="match status" value="1"/>
</dbReference>
<reference evidence="12 13" key="1">
    <citation type="journal article" date="2009" name="Stand. Genomic Sci.">
        <title>Complete genome sequence of Desulfotomaculum acetoxidans type strain (5575).</title>
        <authorList>
            <person name="Spring S."/>
            <person name="Lapidus A."/>
            <person name="Schroder M."/>
            <person name="Gleim D."/>
            <person name="Sims D."/>
            <person name="Meincke L."/>
            <person name="Glavina Del Rio T."/>
            <person name="Tice H."/>
            <person name="Copeland A."/>
            <person name="Cheng J.F."/>
            <person name="Lucas S."/>
            <person name="Chen F."/>
            <person name="Nolan M."/>
            <person name="Bruce D."/>
            <person name="Goodwin L."/>
            <person name="Pitluck S."/>
            <person name="Ivanova N."/>
            <person name="Mavromatis K."/>
            <person name="Mikhailova N."/>
            <person name="Pati A."/>
            <person name="Chen A."/>
            <person name="Palaniappan K."/>
            <person name="Land M."/>
            <person name="Hauser L."/>
            <person name="Chang Y.J."/>
            <person name="Jeffries C.D."/>
            <person name="Chain P."/>
            <person name="Saunders E."/>
            <person name="Brettin T."/>
            <person name="Detter J.C."/>
            <person name="Goker M."/>
            <person name="Bristow J."/>
            <person name="Eisen J.A."/>
            <person name="Markowitz V."/>
            <person name="Hugenholtz P."/>
            <person name="Kyrpides N.C."/>
            <person name="Klenk H.P."/>
            <person name="Han C."/>
        </authorList>
    </citation>
    <scope>NUCLEOTIDE SEQUENCE [LARGE SCALE GENOMIC DNA]</scope>
    <source>
        <strain evidence="13">ATCC 49208 / DSM 771 / VKM B-1644</strain>
    </source>
</reference>
<dbReference type="KEGG" id="dae:Dtox_0127"/>
<keyword evidence="13" id="KW-1185">Reference proteome</keyword>
<comment type="function">
    <text evidence="10">Part of the binding-protein-dependent transport system for phosphate; probably responsible for the translocation of the substrate across the membrane.</text>
</comment>
<sequence length="299" mass="32091">MNIFKNRSKLLDRLMDIFCLAISICATLLLLAVIAFMIRESGPVWLTAGPVKIITGTEWNPVLKPPQLGIGTMICSTLWTSLGAIFLASPLGFGGAVFLSEFAPDWLAGIIRPVLNILTGIPSVVYGFLGATVLVKFFEFSFHMASGESLFCASLVLTVMVLPYIVVASESALRSVPSEYRQAALALGVSKQYLTFRVLLPLAKKGLLGALILGFGRAAGETMAVLMLAGNSLLMPTSWFSRGEPLSALIALEIGTSEVGSPQYQALFAAGLILLSFIIGINLFLTFLRRPVGNEVRKS</sequence>
<dbReference type="Gene3D" id="1.10.3720.10">
    <property type="entry name" value="MetI-like"/>
    <property type="match status" value="1"/>
</dbReference>
<evidence type="ECO:0000256" key="10">
    <source>
        <dbReference type="RuleBase" id="RU363054"/>
    </source>
</evidence>
<feature type="transmembrane region" description="Helical" evidence="9">
    <location>
        <begin position="266"/>
        <end position="288"/>
    </location>
</feature>
<gene>
    <name evidence="12" type="ordered locus">Dtox_0127</name>
</gene>
<dbReference type="Pfam" id="PF00528">
    <property type="entry name" value="BPD_transp_1"/>
    <property type="match status" value="1"/>
</dbReference>
<keyword evidence="7 9" id="KW-1133">Transmembrane helix</keyword>
<dbReference type="EMBL" id="CP001720">
    <property type="protein sequence ID" value="ACV61090.1"/>
    <property type="molecule type" value="Genomic_DNA"/>
</dbReference>
<evidence type="ECO:0000256" key="8">
    <source>
        <dbReference type="ARBA" id="ARBA00023136"/>
    </source>
</evidence>
<evidence type="ECO:0000256" key="9">
    <source>
        <dbReference type="RuleBase" id="RU363032"/>
    </source>
</evidence>
<dbReference type="InterPro" id="IPR035906">
    <property type="entry name" value="MetI-like_sf"/>
</dbReference>
<evidence type="ECO:0000256" key="5">
    <source>
        <dbReference type="ARBA" id="ARBA00022592"/>
    </source>
</evidence>
<dbReference type="eggNOG" id="COG0573">
    <property type="taxonomic scope" value="Bacteria"/>
</dbReference>
<dbReference type="CDD" id="cd06261">
    <property type="entry name" value="TM_PBP2"/>
    <property type="match status" value="1"/>
</dbReference>
<dbReference type="NCBIfam" id="TIGR02138">
    <property type="entry name" value="phosphate_pstC"/>
    <property type="match status" value="1"/>
</dbReference>
<organism evidence="12 13">
    <name type="scientific">Desulfofarcimen acetoxidans (strain ATCC 49208 / DSM 771 / KCTC 5769 / VKM B-1644 / 5575)</name>
    <name type="common">Desulfotomaculum acetoxidans</name>
    <dbReference type="NCBI Taxonomy" id="485916"/>
    <lineage>
        <taxon>Bacteria</taxon>
        <taxon>Bacillati</taxon>
        <taxon>Bacillota</taxon>
        <taxon>Clostridia</taxon>
        <taxon>Eubacteriales</taxon>
        <taxon>Peptococcaceae</taxon>
        <taxon>Desulfofarcimen</taxon>
    </lineage>
</organism>
<feature type="transmembrane region" description="Helical" evidence="9">
    <location>
        <begin position="78"/>
        <end position="102"/>
    </location>
</feature>
<evidence type="ECO:0000313" key="13">
    <source>
        <dbReference type="Proteomes" id="UP000002217"/>
    </source>
</evidence>
<evidence type="ECO:0000256" key="1">
    <source>
        <dbReference type="ARBA" id="ARBA00004651"/>
    </source>
</evidence>
<dbReference type="AlphaFoldDB" id="C8W2T4"/>
<evidence type="ECO:0000259" key="11">
    <source>
        <dbReference type="PROSITE" id="PS50928"/>
    </source>
</evidence>
<evidence type="ECO:0000256" key="7">
    <source>
        <dbReference type="ARBA" id="ARBA00022989"/>
    </source>
</evidence>
<evidence type="ECO:0000256" key="4">
    <source>
        <dbReference type="ARBA" id="ARBA00022475"/>
    </source>
</evidence>
<dbReference type="GO" id="GO:0006817">
    <property type="term" value="P:phosphate ion transport"/>
    <property type="evidence" value="ECO:0007669"/>
    <property type="project" value="UniProtKB-KW"/>
</dbReference>
<keyword evidence="8 9" id="KW-0472">Membrane</keyword>
<comment type="similarity">
    <text evidence="2 10">Belongs to the binding-protein-dependent transport system permease family. CysTW subfamily.</text>
</comment>
<evidence type="ECO:0000313" key="12">
    <source>
        <dbReference type="EMBL" id="ACV61090.1"/>
    </source>
</evidence>
<protein>
    <recommendedName>
        <fullName evidence="10">Phosphate transport system permease protein</fullName>
    </recommendedName>
</protein>
<dbReference type="GO" id="GO:0005886">
    <property type="term" value="C:plasma membrane"/>
    <property type="evidence" value="ECO:0007669"/>
    <property type="project" value="UniProtKB-SubCell"/>
</dbReference>
<dbReference type="RefSeq" id="WP_012813542.1">
    <property type="nucleotide sequence ID" value="NC_013216.1"/>
</dbReference>
<keyword evidence="5 10" id="KW-0592">Phosphate transport</keyword>
<keyword evidence="3 9" id="KW-0813">Transport</keyword>
<dbReference type="STRING" id="485916.Dtox_0127"/>
<accession>C8W2T4</accession>
<dbReference type="PANTHER" id="PTHR30425">
    <property type="entry name" value="PHOSPHATE TRANSPORT SYSTEM PERMEASE PROTEIN PST"/>
    <property type="match status" value="1"/>
</dbReference>
<feature type="transmembrane region" description="Helical" evidence="9">
    <location>
        <begin position="144"/>
        <end position="167"/>
    </location>
</feature>
<feature type="transmembrane region" description="Helical" evidence="9">
    <location>
        <begin position="207"/>
        <end position="229"/>
    </location>
</feature>
<dbReference type="PANTHER" id="PTHR30425:SF1">
    <property type="entry name" value="PHOSPHATE TRANSPORT SYSTEM PERMEASE PROTEIN PSTC"/>
    <property type="match status" value="1"/>
</dbReference>
<evidence type="ECO:0000256" key="2">
    <source>
        <dbReference type="ARBA" id="ARBA00007069"/>
    </source>
</evidence>
<dbReference type="HOGENOM" id="CLU_033621_1_0_9"/>
<feature type="domain" description="ABC transmembrane type-1" evidence="11">
    <location>
        <begin position="74"/>
        <end position="285"/>
    </location>
</feature>
<keyword evidence="6 9" id="KW-0812">Transmembrane</keyword>
<dbReference type="InterPro" id="IPR011864">
    <property type="entry name" value="Phosphate_PstC"/>
</dbReference>
<dbReference type="PROSITE" id="PS50928">
    <property type="entry name" value="ABC_TM1"/>
    <property type="match status" value="1"/>
</dbReference>
<name>C8W2T4_DESAS</name>
<keyword evidence="4 10" id="KW-1003">Cell membrane</keyword>